<evidence type="ECO:0000256" key="1">
    <source>
        <dbReference type="ARBA" id="ARBA00004651"/>
    </source>
</evidence>
<evidence type="ECO:0000313" key="10">
    <source>
        <dbReference type="EMBL" id="SEM75817.1"/>
    </source>
</evidence>
<gene>
    <name evidence="10" type="ORF">SAMN05216404_10174</name>
</gene>
<feature type="domain" description="ABC transmembrane type-2" evidence="9">
    <location>
        <begin position="142"/>
        <end position="385"/>
    </location>
</feature>
<feature type="transmembrane region" description="Helical" evidence="8">
    <location>
        <begin position="191"/>
        <end position="215"/>
    </location>
</feature>
<evidence type="ECO:0000256" key="3">
    <source>
        <dbReference type="ARBA" id="ARBA00022448"/>
    </source>
</evidence>
<evidence type="ECO:0000256" key="2">
    <source>
        <dbReference type="ARBA" id="ARBA00007783"/>
    </source>
</evidence>
<dbReference type="Proteomes" id="UP000183898">
    <property type="component" value="Unassembled WGS sequence"/>
</dbReference>
<evidence type="ECO:0000256" key="5">
    <source>
        <dbReference type="ARBA" id="ARBA00022692"/>
    </source>
</evidence>
<comment type="similarity">
    <text evidence="2">Belongs to the ABC-2 integral membrane protein family.</text>
</comment>
<organism evidence="10 11">
    <name type="scientific">Nitrosospira multiformis</name>
    <dbReference type="NCBI Taxonomy" id="1231"/>
    <lineage>
        <taxon>Bacteria</taxon>
        <taxon>Pseudomonadati</taxon>
        <taxon>Pseudomonadota</taxon>
        <taxon>Betaproteobacteria</taxon>
        <taxon>Nitrosomonadales</taxon>
        <taxon>Nitrosomonadaceae</taxon>
        <taxon>Nitrosospira</taxon>
    </lineage>
</organism>
<dbReference type="InterPro" id="IPR013525">
    <property type="entry name" value="ABC2_TM"/>
</dbReference>
<dbReference type="EMBL" id="FOCT01000001">
    <property type="protein sequence ID" value="SEM75817.1"/>
    <property type="molecule type" value="Genomic_DNA"/>
</dbReference>
<dbReference type="GO" id="GO:0140359">
    <property type="term" value="F:ABC-type transporter activity"/>
    <property type="evidence" value="ECO:0007669"/>
    <property type="project" value="InterPro"/>
</dbReference>
<feature type="transmembrane region" description="Helical" evidence="8">
    <location>
        <begin position="38"/>
        <end position="56"/>
    </location>
</feature>
<evidence type="ECO:0000256" key="6">
    <source>
        <dbReference type="ARBA" id="ARBA00022989"/>
    </source>
</evidence>
<evidence type="ECO:0000313" key="11">
    <source>
        <dbReference type="Proteomes" id="UP000183898"/>
    </source>
</evidence>
<dbReference type="InterPro" id="IPR051449">
    <property type="entry name" value="ABC-2_transporter_component"/>
</dbReference>
<dbReference type="RefSeq" id="WP_074743629.1">
    <property type="nucleotide sequence ID" value="NZ_FOCT01000001.1"/>
</dbReference>
<keyword evidence="7 8" id="KW-0472">Membrane</keyword>
<dbReference type="PANTHER" id="PTHR30294:SF29">
    <property type="entry name" value="MULTIDRUG ABC TRANSPORTER PERMEASE YBHS-RELATED"/>
    <property type="match status" value="1"/>
</dbReference>
<accession>A0A1H8B1Y7</accession>
<evidence type="ECO:0000256" key="8">
    <source>
        <dbReference type="SAM" id="Phobius"/>
    </source>
</evidence>
<dbReference type="GO" id="GO:0005886">
    <property type="term" value="C:plasma membrane"/>
    <property type="evidence" value="ECO:0007669"/>
    <property type="project" value="UniProtKB-SubCell"/>
</dbReference>
<protein>
    <submittedName>
        <fullName evidence="10">ABC-2 type transport system permease protein</fullName>
    </submittedName>
</protein>
<reference evidence="10 11" key="1">
    <citation type="submission" date="2016-10" db="EMBL/GenBank/DDBJ databases">
        <authorList>
            <person name="de Groot N.N."/>
        </authorList>
    </citation>
    <scope>NUCLEOTIDE SEQUENCE [LARGE SCALE GENOMIC DNA]</scope>
    <source>
        <strain evidence="10 11">Nl18</strain>
    </source>
</reference>
<feature type="transmembrane region" description="Helical" evidence="8">
    <location>
        <begin position="305"/>
        <end position="322"/>
    </location>
</feature>
<name>A0A1H8B1Y7_9PROT</name>
<feature type="transmembrane region" description="Helical" evidence="8">
    <location>
        <begin position="236"/>
        <end position="263"/>
    </location>
</feature>
<keyword evidence="3" id="KW-0813">Transport</keyword>
<proteinExistence type="inferred from homology"/>
<feature type="transmembrane region" description="Helical" evidence="8">
    <location>
        <begin position="269"/>
        <end position="293"/>
    </location>
</feature>
<dbReference type="Gene3D" id="3.40.1710.10">
    <property type="entry name" value="abc type-2 transporter like domain"/>
    <property type="match status" value="1"/>
</dbReference>
<sequence>MSGKNTQSGQRNYLGFQLRLISLIRKEIRQLLRDKSNLAVGIGLPMILILIFGYGLSLDVRNAPVAIVLEDASPTAVDVVSGLELSSYISPVRVPSMQEAERLMRAREVEGIFRIPSDFSRRLGEGKAQVQFLAYGTDSTRATIIRNYINSIVGQWTLRQAERKAALQAPTGGRITLVERLWFNSANSSTWYLVPGLIVLIMTLIGAFLTAMVMAREWERGTLEALFVSPVRPTEILLAKIIPYFLVGMAGLGVCLGAAHFLFEVPMRGSLLILLGGSMLYLLVALGFGLVISSITKNQFTASQIAIITSFMPALMLSGFLFDLRNVPVVIQLVGKILPATYFMELIRTLYLAGNVWPVIIRNYAILASYAVLLLGLARFVTRKKLD</sequence>
<dbReference type="InterPro" id="IPR047817">
    <property type="entry name" value="ABC2_TM_bact-type"/>
</dbReference>
<feature type="transmembrane region" description="Helical" evidence="8">
    <location>
        <begin position="360"/>
        <end position="381"/>
    </location>
</feature>
<evidence type="ECO:0000256" key="7">
    <source>
        <dbReference type="ARBA" id="ARBA00023136"/>
    </source>
</evidence>
<dbReference type="PROSITE" id="PS51012">
    <property type="entry name" value="ABC_TM2"/>
    <property type="match status" value="1"/>
</dbReference>
<evidence type="ECO:0000256" key="4">
    <source>
        <dbReference type="ARBA" id="ARBA00022475"/>
    </source>
</evidence>
<keyword evidence="5 8" id="KW-0812">Transmembrane</keyword>
<dbReference type="Pfam" id="PF12698">
    <property type="entry name" value="ABC2_membrane_3"/>
    <property type="match status" value="1"/>
</dbReference>
<keyword evidence="4" id="KW-1003">Cell membrane</keyword>
<evidence type="ECO:0000259" key="9">
    <source>
        <dbReference type="PROSITE" id="PS51012"/>
    </source>
</evidence>
<keyword evidence="6 8" id="KW-1133">Transmembrane helix</keyword>
<dbReference type="AlphaFoldDB" id="A0A1H8B1Y7"/>
<dbReference type="PANTHER" id="PTHR30294">
    <property type="entry name" value="MEMBRANE COMPONENT OF ABC TRANSPORTER YHHJ-RELATED"/>
    <property type="match status" value="1"/>
</dbReference>
<comment type="subcellular location">
    <subcellularLocation>
        <location evidence="1">Cell membrane</location>
        <topology evidence="1">Multi-pass membrane protein</topology>
    </subcellularLocation>
</comment>